<sequence length="287" mass="32987">MEVANSSIPVDVLYNIFLRLLAKSLLRFRCVSKFWCNTFPISLPEITPTAWHSFACDGNLIKRSEYPTYIDKDYVVCQVGYGLLCFRHKYGGGDTLLCNPLRREVLKLPTVRTGIYSGQWYGIGFDSINNTFKIVRVLSFSKSLVTEFHTLGTESWWHISSIPSCNSLSAIGVSACGDMHWTSFNFQKEEFKLMMLQYRKDFMLVNVKGFLAVVNFPQPTDIEIWVLKDYDKNVWMKEYRLTTKIYVNRVSSVSACCDGIFFHCDQIKGVTFSSPKKESHFENNLLG</sequence>
<evidence type="ECO:0008006" key="5">
    <source>
        <dbReference type="Google" id="ProtNLM"/>
    </source>
</evidence>
<gene>
    <name evidence="3" type="ORF">LWI29_015280</name>
</gene>
<dbReference type="AlphaFoldDB" id="A0AA39RWI2"/>
<dbReference type="PANTHER" id="PTHR31111">
    <property type="entry name" value="BNAA05G37150D PROTEIN-RELATED"/>
    <property type="match status" value="1"/>
</dbReference>
<dbReference type="Pfam" id="PF08268">
    <property type="entry name" value="FBA_3"/>
    <property type="match status" value="1"/>
</dbReference>
<dbReference type="InterPro" id="IPR036047">
    <property type="entry name" value="F-box-like_dom_sf"/>
</dbReference>
<reference evidence="3" key="2">
    <citation type="submission" date="2023-06" db="EMBL/GenBank/DDBJ databases">
        <authorList>
            <person name="Swenson N.G."/>
            <person name="Wegrzyn J.L."/>
            <person name="Mcevoy S.L."/>
        </authorList>
    </citation>
    <scope>NUCLEOTIDE SEQUENCE</scope>
    <source>
        <strain evidence="3">NS2018</strain>
        <tissue evidence="3">Leaf</tissue>
    </source>
</reference>
<organism evidence="3 4">
    <name type="scientific">Acer saccharum</name>
    <name type="common">Sugar maple</name>
    <dbReference type="NCBI Taxonomy" id="4024"/>
    <lineage>
        <taxon>Eukaryota</taxon>
        <taxon>Viridiplantae</taxon>
        <taxon>Streptophyta</taxon>
        <taxon>Embryophyta</taxon>
        <taxon>Tracheophyta</taxon>
        <taxon>Spermatophyta</taxon>
        <taxon>Magnoliopsida</taxon>
        <taxon>eudicotyledons</taxon>
        <taxon>Gunneridae</taxon>
        <taxon>Pentapetalae</taxon>
        <taxon>rosids</taxon>
        <taxon>malvids</taxon>
        <taxon>Sapindales</taxon>
        <taxon>Sapindaceae</taxon>
        <taxon>Hippocastanoideae</taxon>
        <taxon>Acereae</taxon>
        <taxon>Acer</taxon>
    </lineage>
</organism>
<dbReference type="InterPro" id="IPR013187">
    <property type="entry name" value="F-box-assoc_dom_typ3"/>
</dbReference>
<dbReference type="InterPro" id="IPR001810">
    <property type="entry name" value="F-box_dom"/>
</dbReference>
<evidence type="ECO:0000259" key="1">
    <source>
        <dbReference type="Pfam" id="PF00646"/>
    </source>
</evidence>
<keyword evidence="4" id="KW-1185">Reference proteome</keyword>
<feature type="domain" description="F-box" evidence="1">
    <location>
        <begin position="6"/>
        <end position="38"/>
    </location>
</feature>
<comment type="caution">
    <text evidence="3">The sequence shown here is derived from an EMBL/GenBank/DDBJ whole genome shotgun (WGS) entry which is preliminary data.</text>
</comment>
<name>A0AA39RWI2_ACESA</name>
<proteinExistence type="predicted"/>
<evidence type="ECO:0000259" key="2">
    <source>
        <dbReference type="Pfam" id="PF08268"/>
    </source>
</evidence>
<reference evidence="3" key="1">
    <citation type="journal article" date="2022" name="Plant J.">
        <title>Strategies of tolerance reflected in two North American maple genomes.</title>
        <authorList>
            <person name="McEvoy S.L."/>
            <person name="Sezen U.U."/>
            <person name="Trouern-Trend A."/>
            <person name="McMahon S.M."/>
            <person name="Schaberg P.G."/>
            <person name="Yang J."/>
            <person name="Wegrzyn J.L."/>
            <person name="Swenson N.G."/>
        </authorList>
    </citation>
    <scope>NUCLEOTIDE SEQUENCE</scope>
    <source>
        <strain evidence="3">NS2018</strain>
    </source>
</reference>
<evidence type="ECO:0000313" key="4">
    <source>
        <dbReference type="Proteomes" id="UP001168877"/>
    </source>
</evidence>
<dbReference type="InterPro" id="IPR017451">
    <property type="entry name" value="F-box-assoc_interact_dom"/>
</dbReference>
<dbReference type="Pfam" id="PF00646">
    <property type="entry name" value="F-box"/>
    <property type="match status" value="1"/>
</dbReference>
<accession>A0AA39RWI2</accession>
<dbReference type="EMBL" id="JAUESC010000384">
    <property type="protein sequence ID" value="KAK0581572.1"/>
    <property type="molecule type" value="Genomic_DNA"/>
</dbReference>
<dbReference type="SUPFAM" id="SSF81383">
    <property type="entry name" value="F-box domain"/>
    <property type="match status" value="1"/>
</dbReference>
<evidence type="ECO:0000313" key="3">
    <source>
        <dbReference type="EMBL" id="KAK0581572.1"/>
    </source>
</evidence>
<protein>
    <recommendedName>
        <fullName evidence="5">F-box domain-containing protein</fullName>
    </recommendedName>
</protein>
<dbReference type="PANTHER" id="PTHR31111:SF136">
    <property type="entry name" value="F-BOX ASSOCIATED DOMAIN-CONTAINING PROTEIN"/>
    <property type="match status" value="1"/>
</dbReference>
<feature type="domain" description="F-box associated beta-propeller type 3" evidence="2">
    <location>
        <begin position="71"/>
        <end position="260"/>
    </location>
</feature>
<dbReference type="NCBIfam" id="TIGR01640">
    <property type="entry name" value="F_box_assoc_1"/>
    <property type="match status" value="1"/>
</dbReference>
<dbReference type="Proteomes" id="UP001168877">
    <property type="component" value="Unassembled WGS sequence"/>
</dbReference>